<dbReference type="Proteomes" id="UP000224634">
    <property type="component" value="Unassembled WGS sequence"/>
</dbReference>
<feature type="region of interest" description="Disordered" evidence="1">
    <location>
        <begin position="1"/>
        <end position="66"/>
    </location>
</feature>
<protein>
    <submittedName>
        <fullName evidence="2">Uncharacterized protein</fullName>
    </submittedName>
</protein>
<organism evidence="2 3">
    <name type="scientific">Polytolypa hystricis (strain UAMH7299)</name>
    <dbReference type="NCBI Taxonomy" id="1447883"/>
    <lineage>
        <taxon>Eukaryota</taxon>
        <taxon>Fungi</taxon>
        <taxon>Dikarya</taxon>
        <taxon>Ascomycota</taxon>
        <taxon>Pezizomycotina</taxon>
        <taxon>Eurotiomycetes</taxon>
        <taxon>Eurotiomycetidae</taxon>
        <taxon>Onygenales</taxon>
        <taxon>Onygenales incertae sedis</taxon>
        <taxon>Polytolypa</taxon>
    </lineage>
</organism>
<evidence type="ECO:0000313" key="3">
    <source>
        <dbReference type="Proteomes" id="UP000224634"/>
    </source>
</evidence>
<gene>
    <name evidence="2" type="ORF">AJ80_02562</name>
</gene>
<reference evidence="2 3" key="1">
    <citation type="submission" date="2017-10" db="EMBL/GenBank/DDBJ databases">
        <title>Comparative genomics in systemic dimorphic fungi from Ajellomycetaceae.</title>
        <authorList>
            <person name="Munoz J.F."/>
            <person name="Mcewen J.G."/>
            <person name="Clay O.K."/>
            <person name="Cuomo C.A."/>
        </authorList>
    </citation>
    <scope>NUCLEOTIDE SEQUENCE [LARGE SCALE GENOMIC DNA]</scope>
    <source>
        <strain evidence="2 3">UAMH7299</strain>
    </source>
</reference>
<feature type="compositionally biased region" description="Polar residues" evidence="1">
    <location>
        <begin position="8"/>
        <end position="35"/>
    </location>
</feature>
<dbReference type="AlphaFoldDB" id="A0A2B7YQ56"/>
<dbReference type="OrthoDB" id="4167455at2759"/>
<dbReference type="EMBL" id="PDNA01000025">
    <property type="protein sequence ID" value="PGH23310.1"/>
    <property type="molecule type" value="Genomic_DNA"/>
</dbReference>
<name>A0A2B7YQ56_POLH7</name>
<accession>A0A2B7YQ56</accession>
<keyword evidence="3" id="KW-1185">Reference proteome</keyword>
<sequence>MDRLRPSAGSSRQSKPSFTTGNTLSPKNPSTTTEPKLSFFESLSRFFFPPPPPPPPEPRDALPEDSSKLDGILNYHFSQLDKIMSEVHERNSQIERLSYTYNSIRNEAHMHVTSEKLRMRIQGVRNARNLLARHVAFHLGEIDRTACKKQSLGGLRDVPDIFRHLPSEKEWTAMFQG</sequence>
<evidence type="ECO:0000256" key="1">
    <source>
        <dbReference type="SAM" id="MobiDB-lite"/>
    </source>
</evidence>
<feature type="compositionally biased region" description="Low complexity" evidence="1">
    <location>
        <begin position="37"/>
        <end position="47"/>
    </location>
</feature>
<comment type="caution">
    <text evidence="2">The sequence shown here is derived from an EMBL/GenBank/DDBJ whole genome shotgun (WGS) entry which is preliminary data.</text>
</comment>
<evidence type="ECO:0000313" key="2">
    <source>
        <dbReference type="EMBL" id="PGH23310.1"/>
    </source>
</evidence>
<proteinExistence type="predicted"/>
<feature type="compositionally biased region" description="Basic and acidic residues" evidence="1">
    <location>
        <begin position="57"/>
        <end position="66"/>
    </location>
</feature>